<comment type="caution">
    <text evidence="1">The sequence shown here is derived from an EMBL/GenBank/DDBJ whole genome shotgun (WGS) entry which is preliminary data.</text>
</comment>
<keyword evidence="2" id="KW-1185">Reference proteome</keyword>
<protein>
    <submittedName>
        <fullName evidence="1">Uncharacterized protein</fullName>
    </submittedName>
</protein>
<proteinExistence type="predicted"/>
<accession>A0A512C4P1</accession>
<gene>
    <name evidence="1" type="ORF">MAE02_68650</name>
</gene>
<dbReference type="AlphaFoldDB" id="A0A512C4P1"/>
<dbReference type="EMBL" id="BJYU01000342">
    <property type="protein sequence ID" value="GEO19169.1"/>
    <property type="molecule type" value="Genomic_DNA"/>
</dbReference>
<organism evidence="1 2">
    <name type="scientific">Microvirga aerophila</name>
    <dbReference type="NCBI Taxonomy" id="670291"/>
    <lineage>
        <taxon>Bacteria</taxon>
        <taxon>Pseudomonadati</taxon>
        <taxon>Pseudomonadota</taxon>
        <taxon>Alphaproteobacteria</taxon>
        <taxon>Hyphomicrobiales</taxon>
        <taxon>Methylobacteriaceae</taxon>
        <taxon>Microvirga</taxon>
    </lineage>
</organism>
<name>A0A512C4P1_9HYPH</name>
<dbReference type="Proteomes" id="UP000321085">
    <property type="component" value="Unassembled WGS sequence"/>
</dbReference>
<evidence type="ECO:0000313" key="2">
    <source>
        <dbReference type="Proteomes" id="UP000321085"/>
    </source>
</evidence>
<reference evidence="1 2" key="1">
    <citation type="submission" date="2019-07" db="EMBL/GenBank/DDBJ databases">
        <title>Whole genome shotgun sequence of Microvirga aerophila NBRC 106136.</title>
        <authorList>
            <person name="Hosoyama A."/>
            <person name="Uohara A."/>
            <person name="Ohji S."/>
            <person name="Ichikawa N."/>
        </authorList>
    </citation>
    <scope>NUCLEOTIDE SEQUENCE [LARGE SCALE GENOMIC DNA]</scope>
    <source>
        <strain evidence="1 2">NBRC 106136</strain>
    </source>
</reference>
<evidence type="ECO:0000313" key="1">
    <source>
        <dbReference type="EMBL" id="GEO19169.1"/>
    </source>
</evidence>
<sequence>MAFATERRDVTPIARNVGRNAGIVPFDAIGGFGFAFDDEVLVGHGTGPRGWGS</sequence>